<feature type="transmembrane region" description="Helical" evidence="7">
    <location>
        <begin position="246"/>
        <end position="266"/>
    </location>
</feature>
<feature type="region of interest" description="Disordered" evidence="6">
    <location>
        <begin position="472"/>
        <end position="506"/>
    </location>
</feature>
<evidence type="ECO:0000256" key="7">
    <source>
        <dbReference type="SAM" id="Phobius"/>
    </source>
</evidence>
<feature type="transmembrane region" description="Helical" evidence="7">
    <location>
        <begin position="321"/>
        <end position="341"/>
    </location>
</feature>
<feature type="transmembrane region" description="Helical" evidence="7">
    <location>
        <begin position="395"/>
        <end position="413"/>
    </location>
</feature>
<proteinExistence type="predicted"/>
<dbReference type="GO" id="GO:0016020">
    <property type="term" value="C:membrane"/>
    <property type="evidence" value="ECO:0007669"/>
    <property type="project" value="UniProtKB-SubCell"/>
</dbReference>
<feature type="transmembrane region" description="Helical" evidence="7">
    <location>
        <begin position="433"/>
        <end position="452"/>
    </location>
</feature>
<dbReference type="Proteomes" id="UP001190700">
    <property type="component" value="Unassembled WGS sequence"/>
</dbReference>
<dbReference type="PANTHER" id="PTHR21229:SF1">
    <property type="entry name" value="GH17801P"/>
    <property type="match status" value="1"/>
</dbReference>
<dbReference type="InterPro" id="IPR009637">
    <property type="entry name" value="GPR107/GPR108-like"/>
</dbReference>
<keyword evidence="3 8" id="KW-0732">Signal</keyword>
<feature type="transmembrane region" description="Helical" evidence="7">
    <location>
        <begin position="286"/>
        <end position="309"/>
    </location>
</feature>
<evidence type="ECO:0000256" key="5">
    <source>
        <dbReference type="ARBA" id="ARBA00023136"/>
    </source>
</evidence>
<feature type="transmembrane region" description="Helical" evidence="7">
    <location>
        <begin position="353"/>
        <end position="374"/>
    </location>
</feature>
<feature type="domain" description="GOST seven transmembrane" evidence="9">
    <location>
        <begin position="215"/>
        <end position="456"/>
    </location>
</feature>
<keyword evidence="5 7" id="KW-0472">Membrane</keyword>
<comment type="caution">
    <text evidence="10">The sequence shown here is derived from an EMBL/GenBank/DDBJ whole genome shotgun (WGS) entry which is preliminary data.</text>
</comment>
<feature type="transmembrane region" description="Helical" evidence="7">
    <location>
        <begin position="214"/>
        <end position="234"/>
    </location>
</feature>
<accession>A0AAE0CA24</accession>
<evidence type="ECO:0000313" key="10">
    <source>
        <dbReference type="EMBL" id="KAK3250664.1"/>
    </source>
</evidence>
<evidence type="ECO:0000256" key="8">
    <source>
        <dbReference type="SAM" id="SignalP"/>
    </source>
</evidence>
<gene>
    <name evidence="10" type="ORF">CYMTET_39966</name>
</gene>
<dbReference type="PANTHER" id="PTHR21229">
    <property type="entry name" value="LUNG SEVEN TRANSMEMBRANE RECEPTOR"/>
    <property type="match status" value="1"/>
</dbReference>
<evidence type="ECO:0000256" key="2">
    <source>
        <dbReference type="ARBA" id="ARBA00022692"/>
    </source>
</evidence>
<dbReference type="AlphaFoldDB" id="A0AAE0CA24"/>
<evidence type="ECO:0000256" key="3">
    <source>
        <dbReference type="ARBA" id="ARBA00022729"/>
    </source>
</evidence>
<feature type="compositionally biased region" description="Acidic residues" evidence="6">
    <location>
        <begin position="495"/>
        <end position="506"/>
    </location>
</feature>
<keyword evidence="4 7" id="KW-1133">Transmembrane helix</keyword>
<protein>
    <recommendedName>
        <fullName evidence="9">GOST seven transmembrane domain-containing protein</fullName>
    </recommendedName>
</protein>
<comment type="subcellular location">
    <subcellularLocation>
        <location evidence="1">Membrane</location>
        <topology evidence="1">Multi-pass membrane protein</topology>
    </subcellularLocation>
</comment>
<keyword evidence="2 7" id="KW-0812">Transmembrane</keyword>
<dbReference type="GO" id="GO:0005794">
    <property type="term" value="C:Golgi apparatus"/>
    <property type="evidence" value="ECO:0007669"/>
    <property type="project" value="TreeGrafter"/>
</dbReference>
<evidence type="ECO:0000313" key="11">
    <source>
        <dbReference type="Proteomes" id="UP001190700"/>
    </source>
</evidence>
<reference evidence="10 11" key="1">
    <citation type="journal article" date="2015" name="Genome Biol. Evol.">
        <title>Comparative Genomics of a Bacterivorous Green Alga Reveals Evolutionary Causalities and Consequences of Phago-Mixotrophic Mode of Nutrition.</title>
        <authorList>
            <person name="Burns J.A."/>
            <person name="Paasch A."/>
            <person name="Narechania A."/>
            <person name="Kim E."/>
        </authorList>
    </citation>
    <scope>NUCLEOTIDE SEQUENCE [LARGE SCALE GENOMIC DNA]</scope>
    <source>
        <strain evidence="10 11">PLY_AMNH</strain>
    </source>
</reference>
<sequence length="506" mass="56780">MNTILILLIVSPIVTLAAVHPYSNEYFYSVGDAFIFRGGREGMWESKSEAVDEWGTVAKGINNGKSYIRFSKVQFFRPKSVAAEYGVSDGDTGLVQAVVFEVHDRDRIGYTTADGMTRRYCCTKELVVKTRCYPGRLIVQPHAGNEDWPWQTDIYFTDNDTVAYAVDEAVTITDTGMYYLWFVICDPNLAGVTISGQTTWKNPGGYLPGMMASYLPFFGIMSIAYCSLGFLWFMQYARNWRDIMPLQNCITAVVALGMIEMSTWYFDYVNFNNTGFRPFDTTLWAVIIGSLRKCISRMLLLVVAMGYGVVRPTLGGLTNKVVALGSAYFVASCTLDVLTNVGTIDDLTSGARIFLVLPVAILDAIFILWIFTALSKTLAQLQARRQTAKLELYRRFTNTLAVTVVVSIAWIAYEMYFKVTDQFNERWQSDWITGAFWHGMSLALNAVICVLWRPNEHALMYAYGEDSIDDLDPEEVPMKPKGAPPQAVPSSDVFAIEDDEEGGKME</sequence>
<dbReference type="InterPro" id="IPR053937">
    <property type="entry name" value="GOST_TM"/>
</dbReference>
<feature type="signal peptide" evidence="8">
    <location>
        <begin position="1"/>
        <end position="17"/>
    </location>
</feature>
<dbReference type="EMBL" id="LGRX02026577">
    <property type="protein sequence ID" value="KAK3250664.1"/>
    <property type="molecule type" value="Genomic_DNA"/>
</dbReference>
<evidence type="ECO:0000259" key="9">
    <source>
        <dbReference type="Pfam" id="PF06814"/>
    </source>
</evidence>
<keyword evidence="11" id="KW-1185">Reference proteome</keyword>
<evidence type="ECO:0000256" key="1">
    <source>
        <dbReference type="ARBA" id="ARBA00004141"/>
    </source>
</evidence>
<feature type="chain" id="PRO_5041919458" description="GOST seven transmembrane domain-containing protein" evidence="8">
    <location>
        <begin position="18"/>
        <end position="506"/>
    </location>
</feature>
<evidence type="ECO:0000256" key="6">
    <source>
        <dbReference type="SAM" id="MobiDB-lite"/>
    </source>
</evidence>
<dbReference type="Pfam" id="PF06814">
    <property type="entry name" value="GOST_TM"/>
    <property type="match status" value="1"/>
</dbReference>
<name>A0AAE0CA24_9CHLO</name>
<organism evidence="10 11">
    <name type="scientific">Cymbomonas tetramitiformis</name>
    <dbReference type="NCBI Taxonomy" id="36881"/>
    <lineage>
        <taxon>Eukaryota</taxon>
        <taxon>Viridiplantae</taxon>
        <taxon>Chlorophyta</taxon>
        <taxon>Pyramimonadophyceae</taxon>
        <taxon>Pyramimonadales</taxon>
        <taxon>Pyramimonadaceae</taxon>
        <taxon>Cymbomonas</taxon>
    </lineage>
</organism>
<evidence type="ECO:0000256" key="4">
    <source>
        <dbReference type="ARBA" id="ARBA00022989"/>
    </source>
</evidence>